<evidence type="ECO:0000313" key="2">
    <source>
        <dbReference type="Proteomes" id="UP000807115"/>
    </source>
</evidence>
<dbReference type="Proteomes" id="UP000807115">
    <property type="component" value="Chromosome 9"/>
</dbReference>
<reference evidence="1" key="1">
    <citation type="journal article" date="2019" name="BMC Genomics">
        <title>A new reference genome for Sorghum bicolor reveals high levels of sequence similarity between sweet and grain genotypes: implications for the genetics of sugar metabolism.</title>
        <authorList>
            <person name="Cooper E.A."/>
            <person name="Brenton Z.W."/>
            <person name="Flinn B.S."/>
            <person name="Jenkins J."/>
            <person name="Shu S."/>
            <person name="Flowers D."/>
            <person name="Luo F."/>
            <person name="Wang Y."/>
            <person name="Xia P."/>
            <person name="Barry K."/>
            <person name="Daum C."/>
            <person name="Lipzen A."/>
            <person name="Yoshinaga Y."/>
            <person name="Schmutz J."/>
            <person name="Saski C."/>
            <person name="Vermerris W."/>
            <person name="Kresovich S."/>
        </authorList>
    </citation>
    <scope>NUCLEOTIDE SEQUENCE</scope>
</reference>
<reference evidence="1" key="2">
    <citation type="submission" date="2020-10" db="EMBL/GenBank/DDBJ databases">
        <authorList>
            <person name="Cooper E.A."/>
            <person name="Brenton Z.W."/>
            <person name="Flinn B.S."/>
            <person name="Jenkins J."/>
            <person name="Shu S."/>
            <person name="Flowers D."/>
            <person name="Luo F."/>
            <person name="Wang Y."/>
            <person name="Xia P."/>
            <person name="Barry K."/>
            <person name="Daum C."/>
            <person name="Lipzen A."/>
            <person name="Yoshinaga Y."/>
            <person name="Schmutz J."/>
            <person name="Saski C."/>
            <person name="Vermerris W."/>
            <person name="Kresovich S."/>
        </authorList>
    </citation>
    <scope>NUCLEOTIDE SEQUENCE</scope>
</reference>
<gene>
    <name evidence="1" type="ORF">BDA96_09G032300</name>
</gene>
<dbReference type="EMBL" id="CM027688">
    <property type="protein sequence ID" value="KAG0516774.1"/>
    <property type="molecule type" value="Genomic_DNA"/>
</dbReference>
<dbReference type="AlphaFoldDB" id="A0A921U3L9"/>
<comment type="caution">
    <text evidence="1">The sequence shown here is derived from an EMBL/GenBank/DDBJ whole genome shotgun (WGS) entry which is preliminary data.</text>
</comment>
<proteinExistence type="predicted"/>
<sequence>MLELGIRMLFICMINFFYLNKPSSKTTSSFKTAVLSSSSLYR</sequence>
<name>A0A921U3L9_SORBI</name>
<organism evidence="1 2">
    <name type="scientific">Sorghum bicolor</name>
    <name type="common">Sorghum</name>
    <name type="synonym">Sorghum vulgare</name>
    <dbReference type="NCBI Taxonomy" id="4558"/>
    <lineage>
        <taxon>Eukaryota</taxon>
        <taxon>Viridiplantae</taxon>
        <taxon>Streptophyta</taxon>
        <taxon>Embryophyta</taxon>
        <taxon>Tracheophyta</taxon>
        <taxon>Spermatophyta</taxon>
        <taxon>Magnoliopsida</taxon>
        <taxon>Liliopsida</taxon>
        <taxon>Poales</taxon>
        <taxon>Poaceae</taxon>
        <taxon>PACMAD clade</taxon>
        <taxon>Panicoideae</taxon>
        <taxon>Andropogonodae</taxon>
        <taxon>Andropogoneae</taxon>
        <taxon>Sorghinae</taxon>
        <taxon>Sorghum</taxon>
    </lineage>
</organism>
<accession>A0A921U3L9</accession>
<protein>
    <submittedName>
        <fullName evidence="1">Uncharacterized protein</fullName>
    </submittedName>
</protein>
<evidence type="ECO:0000313" key="1">
    <source>
        <dbReference type="EMBL" id="KAG0516774.1"/>
    </source>
</evidence>